<accession>A0A915HLE2</accession>
<proteinExistence type="predicted"/>
<name>A0A915HLE2_ROMCU</name>
<dbReference type="Proteomes" id="UP000887565">
    <property type="component" value="Unplaced"/>
</dbReference>
<protein>
    <submittedName>
        <fullName evidence="2">Uncharacterized protein</fullName>
    </submittedName>
</protein>
<keyword evidence="1" id="KW-1185">Reference proteome</keyword>
<evidence type="ECO:0000313" key="1">
    <source>
        <dbReference type="Proteomes" id="UP000887565"/>
    </source>
</evidence>
<evidence type="ECO:0000313" key="2">
    <source>
        <dbReference type="WBParaSite" id="nRc.2.0.1.t02300-RA"/>
    </source>
</evidence>
<sequence length="51" mass="5802">MLFNSCLKTITETLLYITPPSIINRFVLNIFCLQIASIDSTTNSKARWIVP</sequence>
<dbReference type="AlphaFoldDB" id="A0A915HLE2"/>
<organism evidence="1 2">
    <name type="scientific">Romanomermis culicivorax</name>
    <name type="common">Nematode worm</name>
    <dbReference type="NCBI Taxonomy" id="13658"/>
    <lineage>
        <taxon>Eukaryota</taxon>
        <taxon>Metazoa</taxon>
        <taxon>Ecdysozoa</taxon>
        <taxon>Nematoda</taxon>
        <taxon>Enoplea</taxon>
        <taxon>Dorylaimia</taxon>
        <taxon>Mermithida</taxon>
        <taxon>Mermithoidea</taxon>
        <taxon>Mermithidae</taxon>
        <taxon>Romanomermis</taxon>
    </lineage>
</organism>
<reference evidence="2" key="1">
    <citation type="submission" date="2022-11" db="UniProtKB">
        <authorList>
            <consortium name="WormBaseParasite"/>
        </authorList>
    </citation>
    <scope>IDENTIFICATION</scope>
</reference>
<dbReference type="WBParaSite" id="nRc.2.0.1.t02300-RA">
    <property type="protein sequence ID" value="nRc.2.0.1.t02300-RA"/>
    <property type="gene ID" value="nRc.2.0.1.g02300"/>
</dbReference>